<keyword evidence="1" id="KW-0812">Transmembrane</keyword>
<dbReference type="PANTHER" id="PTHR14969">
    <property type="entry name" value="SPHINGOSINE-1-PHOSPHATE PHOSPHOHYDROLASE"/>
    <property type="match status" value="1"/>
</dbReference>
<proteinExistence type="predicted"/>
<comment type="caution">
    <text evidence="3">The sequence shown here is derived from an EMBL/GenBank/DDBJ whole genome shotgun (WGS) entry which is preliminary data.</text>
</comment>
<feature type="domain" description="Phosphatidic acid phosphatase type 2/haloperoxidase" evidence="2">
    <location>
        <begin position="81"/>
        <end position="192"/>
    </location>
</feature>
<sequence length="210" mass="22444">MHLFAELYHFFGLNEALFLAINQHHAAVFDLLARAGSAIGNFWNLPLLAAALVAVAMAPSWRHARRLPADWPRREAVLRLLLVLVIGWAVAMAVVGTLKAGLHLPRPPMALGEDMVRVLGSAETSGSFPSGHATFAALVAATFWRPAGVAGRIALVGWVMWVCVSRIVLGAHFPADLVAGCACGVLSAWAARALLARYARSQRGALARGR</sequence>
<evidence type="ECO:0000313" key="4">
    <source>
        <dbReference type="Proteomes" id="UP000249135"/>
    </source>
</evidence>
<dbReference type="Pfam" id="PF01569">
    <property type="entry name" value="PAP2"/>
    <property type="match status" value="1"/>
</dbReference>
<organism evidence="3 4">
    <name type="scientific">Variovorax paradoxus</name>
    <dbReference type="NCBI Taxonomy" id="34073"/>
    <lineage>
        <taxon>Bacteria</taxon>
        <taxon>Pseudomonadati</taxon>
        <taxon>Pseudomonadota</taxon>
        <taxon>Betaproteobacteria</taxon>
        <taxon>Burkholderiales</taxon>
        <taxon>Comamonadaceae</taxon>
        <taxon>Variovorax</taxon>
    </lineage>
</organism>
<accession>A0A2W5QFA7</accession>
<evidence type="ECO:0000256" key="1">
    <source>
        <dbReference type="SAM" id="Phobius"/>
    </source>
</evidence>
<feature type="transmembrane region" description="Helical" evidence="1">
    <location>
        <begin position="177"/>
        <end position="195"/>
    </location>
</feature>
<evidence type="ECO:0000259" key="2">
    <source>
        <dbReference type="SMART" id="SM00014"/>
    </source>
</evidence>
<dbReference type="PANTHER" id="PTHR14969:SF13">
    <property type="entry name" value="AT30094P"/>
    <property type="match status" value="1"/>
</dbReference>
<dbReference type="CDD" id="cd01610">
    <property type="entry name" value="PAP2_like"/>
    <property type="match status" value="1"/>
</dbReference>
<dbReference type="AlphaFoldDB" id="A0A2W5QFA7"/>
<dbReference type="InterPro" id="IPR000326">
    <property type="entry name" value="PAP2/HPO"/>
</dbReference>
<name>A0A2W5QFA7_VARPD</name>
<keyword evidence="1" id="KW-1133">Transmembrane helix</keyword>
<dbReference type="Gene3D" id="1.20.144.10">
    <property type="entry name" value="Phosphatidic acid phosphatase type 2/haloperoxidase"/>
    <property type="match status" value="1"/>
</dbReference>
<feature type="transmembrane region" description="Helical" evidence="1">
    <location>
        <begin position="42"/>
        <end position="64"/>
    </location>
</feature>
<gene>
    <name evidence="3" type="ORF">DI563_08205</name>
</gene>
<feature type="transmembrane region" description="Helical" evidence="1">
    <location>
        <begin position="153"/>
        <end position="171"/>
    </location>
</feature>
<dbReference type="InterPro" id="IPR036938">
    <property type="entry name" value="PAP2/HPO_sf"/>
</dbReference>
<reference evidence="3 4" key="1">
    <citation type="submission" date="2017-08" db="EMBL/GenBank/DDBJ databases">
        <title>Infants hospitalized years apart are colonized by the same room-sourced microbial strains.</title>
        <authorList>
            <person name="Brooks B."/>
            <person name="Olm M.R."/>
            <person name="Firek B.A."/>
            <person name="Baker R."/>
            <person name="Thomas B.C."/>
            <person name="Morowitz M.J."/>
            <person name="Banfield J.F."/>
        </authorList>
    </citation>
    <scope>NUCLEOTIDE SEQUENCE [LARGE SCALE GENOMIC DNA]</scope>
    <source>
        <strain evidence="3">S2_005_003_R2_41</strain>
    </source>
</reference>
<dbReference type="SUPFAM" id="SSF48317">
    <property type="entry name" value="Acid phosphatase/Vanadium-dependent haloperoxidase"/>
    <property type="match status" value="1"/>
</dbReference>
<dbReference type="GO" id="GO:0042392">
    <property type="term" value="F:sphingosine-1-phosphate phosphatase activity"/>
    <property type="evidence" value="ECO:0007669"/>
    <property type="project" value="TreeGrafter"/>
</dbReference>
<evidence type="ECO:0000313" key="3">
    <source>
        <dbReference type="EMBL" id="PZQ75992.1"/>
    </source>
</evidence>
<protein>
    <submittedName>
        <fullName evidence="3">Phosphoesterase</fullName>
    </submittedName>
</protein>
<feature type="transmembrane region" description="Helical" evidence="1">
    <location>
        <begin position="76"/>
        <end position="98"/>
    </location>
</feature>
<dbReference type="SMART" id="SM00014">
    <property type="entry name" value="acidPPc"/>
    <property type="match status" value="1"/>
</dbReference>
<keyword evidence="1" id="KW-0472">Membrane</keyword>
<dbReference type="EMBL" id="QFPP01000067">
    <property type="protein sequence ID" value="PZQ75992.1"/>
    <property type="molecule type" value="Genomic_DNA"/>
</dbReference>
<dbReference type="Proteomes" id="UP000249135">
    <property type="component" value="Unassembled WGS sequence"/>
</dbReference>